<dbReference type="EMBL" id="KZ288256">
    <property type="protein sequence ID" value="PBC30606.1"/>
    <property type="molecule type" value="Genomic_DNA"/>
</dbReference>
<accession>A0A2A3EHF5</accession>
<dbReference type="InterPro" id="IPR002347">
    <property type="entry name" value="SDR_fam"/>
</dbReference>
<keyword evidence="9" id="KW-0520">NAD</keyword>
<evidence type="ECO:0000256" key="24">
    <source>
        <dbReference type="ARBA" id="ARBA00083097"/>
    </source>
</evidence>
<gene>
    <name evidence="26" type="ORF">APICC_04884</name>
</gene>
<dbReference type="FunFam" id="3.40.50.720:FF:000231">
    <property type="entry name" value="Estradiol 17-beta-dehydrogenase 8"/>
    <property type="match status" value="1"/>
</dbReference>
<evidence type="ECO:0000256" key="7">
    <source>
        <dbReference type="ARBA" id="ARBA00022832"/>
    </source>
</evidence>
<evidence type="ECO:0000256" key="11">
    <source>
        <dbReference type="ARBA" id="ARBA00023128"/>
    </source>
</evidence>
<dbReference type="PANTHER" id="PTHR42760">
    <property type="entry name" value="SHORT-CHAIN DEHYDROGENASES/REDUCTASES FAMILY MEMBER"/>
    <property type="match status" value="1"/>
</dbReference>
<dbReference type="PANTHER" id="PTHR42760:SF83">
    <property type="entry name" value="(3R)-3-HYDROXYACYL-COA DEHYDROGENASE"/>
    <property type="match status" value="1"/>
</dbReference>
<name>A0A2A3EHF5_APICC</name>
<evidence type="ECO:0000256" key="9">
    <source>
        <dbReference type="ARBA" id="ARBA00023027"/>
    </source>
</evidence>
<dbReference type="PRINTS" id="PR00081">
    <property type="entry name" value="GDHRDH"/>
</dbReference>
<dbReference type="GO" id="GO:0008210">
    <property type="term" value="P:estrogen metabolic process"/>
    <property type="evidence" value="ECO:0007669"/>
    <property type="project" value="UniProtKB-ARBA"/>
</dbReference>
<keyword evidence="27" id="KW-1185">Reference proteome</keyword>
<evidence type="ECO:0000256" key="16">
    <source>
        <dbReference type="ARBA" id="ARBA00050435"/>
    </source>
</evidence>
<sequence>MVAGKIAFVTGAGSGIGRKVCHILAKQGASVIATDLNLKNAEETIRSLNDTRHLALNVEVLNEQSIKEAFKNAINKYSTPPTIIVNSAGITSDQFILKLTNEDFDKVLNVNLKGTFFIIQTAVKEMINANVNKGGSIVNISSIIGKIGNMGQANYAASKAGVIALTKTASLEFGQFGIRVNTVLPGFIETPMTKTVPDNIKQLFIKRIPLHRMGKPEEVAEVITFLASSKSSYINGASIDVTGGLY</sequence>
<keyword evidence="8" id="KW-0560">Oxidoreductase</keyword>
<evidence type="ECO:0000256" key="12">
    <source>
        <dbReference type="ARBA" id="ARBA00023160"/>
    </source>
</evidence>
<dbReference type="Proteomes" id="UP000242457">
    <property type="component" value="Unassembled WGS sequence"/>
</dbReference>
<comment type="subunit">
    <text evidence="18">Heterotetramer with CBR4; contains two molecules of HSD17B8 and CBR4.</text>
</comment>
<evidence type="ECO:0000313" key="27">
    <source>
        <dbReference type="Proteomes" id="UP000242457"/>
    </source>
</evidence>
<evidence type="ECO:0000256" key="23">
    <source>
        <dbReference type="ARBA" id="ARBA00081936"/>
    </source>
</evidence>
<dbReference type="PROSITE" id="PS00061">
    <property type="entry name" value="ADH_SHORT"/>
    <property type="match status" value="1"/>
</dbReference>
<evidence type="ECO:0000256" key="8">
    <source>
        <dbReference type="ARBA" id="ARBA00023002"/>
    </source>
</evidence>
<evidence type="ECO:0000256" key="10">
    <source>
        <dbReference type="ARBA" id="ARBA00023098"/>
    </source>
</evidence>
<organism evidence="26 27">
    <name type="scientific">Apis cerana cerana</name>
    <name type="common">Oriental honeybee</name>
    <dbReference type="NCBI Taxonomy" id="94128"/>
    <lineage>
        <taxon>Eukaryota</taxon>
        <taxon>Metazoa</taxon>
        <taxon>Ecdysozoa</taxon>
        <taxon>Arthropoda</taxon>
        <taxon>Hexapoda</taxon>
        <taxon>Insecta</taxon>
        <taxon>Pterygota</taxon>
        <taxon>Neoptera</taxon>
        <taxon>Endopterygota</taxon>
        <taxon>Hymenoptera</taxon>
        <taxon>Apocrita</taxon>
        <taxon>Aculeata</taxon>
        <taxon>Apoidea</taxon>
        <taxon>Anthophila</taxon>
        <taxon>Apidae</taxon>
        <taxon>Apis</taxon>
    </lineage>
</organism>
<dbReference type="EC" id="1.1.1.239" evidence="19"/>
<evidence type="ECO:0000256" key="3">
    <source>
        <dbReference type="ARBA" id="ARBA00006484"/>
    </source>
</evidence>
<dbReference type="SUPFAM" id="SSF51735">
    <property type="entry name" value="NAD(P)-binding Rossmann-fold domains"/>
    <property type="match status" value="1"/>
</dbReference>
<comment type="catalytic activity">
    <reaction evidence="15">
        <text>testosterone + NAD(+) = androst-4-ene-3,17-dione + NADH + H(+)</text>
        <dbReference type="Rhea" id="RHEA:14929"/>
        <dbReference type="ChEBI" id="CHEBI:15378"/>
        <dbReference type="ChEBI" id="CHEBI:16422"/>
        <dbReference type="ChEBI" id="CHEBI:17347"/>
        <dbReference type="ChEBI" id="CHEBI:57540"/>
        <dbReference type="ChEBI" id="CHEBI:57945"/>
        <dbReference type="EC" id="1.1.1.239"/>
    </reaction>
    <physiologicalReaction direction="left-to-right" evidence="15">
        <dbReference type="Rhea" id="RHEA:14930"/>
    </physiologicalReaction>
</comment>
<evidence type="ECO:0000256" key="14">
    <source>
        <dbReference type="ARBA" id="ARBA00049069"/>
    </source>
</evidence>
<comment type="pathway">
    <text evidence="2">Lipid metabolism; fatty acid biosynthesis.</text>
</comment>
<reference evidence="26 27" key="1">
    <citation type="submission" date="2014-07" db="EMBL/GenBank/DDBJ databases">
        <title>Genomic and transcriptomic analysis on Apis cerana provide comprehensive insights into honey bee biology.</title>
        <authorList>
            <person name="Diao Q."/>
            <person name="Sun L."/>
            <person name="Zheng H."/>
            <person name="Zheng H."/>
            <person name="Xu S."/>
            <person name="Wang S."/>
            <person name="Zeng Z."/>
            <person name="Hu F."/>
            <person name="Su S."/>
            <person name="Wu J."/>
        </authorList>
    </citation>
    <scope>NUCLEOTIDE SEQUENCE [LARGE SCALE GENOMIC DNA]</scope>
    <source>
        <tissue evidence="26">Pupae without intestine</tissue>
    </source>
</reference>
<dbReference type="GO" id="GO:0004303">
    <property type="term" value="F:estradiol 17-beta-dehydrogenase [NAD(P)+] activity"/>
    <property type="evidence" value="ECO:0007669"/>
    <property type="project" value="UniProtKB-EC"/>
</dbReference>
<dbReference type="GO" id="GO:0047035">
    <property type="term" value="F:testosterone dehydrogenase (NAD+) activity"/>
    <property type="evidence" value="ECO:0007669"/>
    <property type="project" value="UniProtKB-EC"/>
</dbReference>
<evidence type="ECO:0000256" key="2">
    <source>
        <dbReference type="ARBA" id="ARBA00005194"/>
    </source>
</evidence>
<keyword evidence="5" id="KW-0444">Lipid biosynthesis</keyword>
<dbReference type="InterPro" id="IPR036291">
    <property type="entry name" value="NAD(P)-bd_dom_sf"/>
</dbReference>
<evidence type="ECO:0000256" key="22">
    <source>
        <dbReference type="ARBA" id="ARBA00081419"/>
    </source>
</evidence>
<comment type="catalytic activity">
    <reaction evidence="16">
        <text>17beta-hydroxy-5alpha-androstan-3-one + NAD(+) = 5alpha-androstan-3,17-dione + NADH + H(+)</text>
        <dbReference type="Rhea" id="RHEA:41992"/>
        <dbReference type="ChEBI" id="CHEBI:15378"/>
        <dbReference type="ChEBI" id="CHEBI:15994"/>
        <dbReference type="ChEBI" id="CHEBI:16330"/>
        <dbReference type="ChEBI" id="CHEBI:57540"/>
        <dbReference type="ChEBI" id="CHEBI:57945"/>
    </reaction>
    <physiologicalReaction direction="left-to-right" evidence="16">
        <dbReference type="Rhea" id="RHEA:41993"/>
    </physiologicalReaction>
</comment>
<dbReference type="PRINTS" id="PR00080">
    <property type="entry name" value="SDRFAMILY"/>
</dbReference>
<keyword evidence="11" id="KW-0496">Mitochondrion</keyword>
<evidence type="ECO:0000256" key="15">
    <source>
        <dbReference type="ARBA" id="ARBA00050232"/>
    </source>
</evidence>
<dbReference type="EC" id="1.1.1.n12" evidence="4"/>
<dbReference type="GO" id="GO:0006633">
    <property type="term" value="P:fatty acid biosynthetic process"/>
    <property type="evidence" value="ECO:0007669"/>
    <property type="project" value="UniProtKB-KW"/>
</dbReference>
<dbReference type="Gene3D" id="3.40.50.720">
    <property type="entry name" value="NAD(P)-binding Rossmann-like Domain"/>
    <property type="match status" value="1"/>
</dbReference>
<evidence type="ECO:0000256" key="17">
    <source>
        <dbReference type="ARBA" id="ARBA00052680"/>
    </source>
</evidence>
<evidence type="ECO:0000256" key="19">
    <source>
        <dbReference type="ARBA" id="ARBA00066822"/>
    </source>
</evidence>
<dbReference type="Pfam" id="PF13561">
    <property type="entry name" value="adh_short_C2"/>
    <property type="match status" value="1"/>
</dbReference>
<dbReference type="AlphaFoldDB" id="A0A2A3EHF5"/>
<evidence type="ECO:0000256" key="21">
    <source>
        <dbReference type="ARBA" id="ARBA00077835"/>
    </source>
</evidence>
<evidence type="ECO:0000256" key="4">
    <source>
        <dbReference type="ARBA" id="ARBA00012456"/>
    </source>
</evidence>
<evidence type="ECO:0000256" key="5">
    <source>
        <dbReference type="ARBA" id="ARBA00022516"/>
    </source>
</evidence>
<evidence type="ECO:0000313" key="26">
    <source>
        <dbReference type="EMBL" id="PBC30606.1"/>
    </source>
</evidence>
<evidence type="ECO:0000256" key="18">
    <source>
        <dbReference type="ARBA" id="ARBA00065174"/>
    </source>
</evidence>
<keyword evidence="12" id="KW-0275">Fatty acid biosynthesis</keyword>
<dbReference type="GO" id="GO:0048038">
    <property type="term" value="F:quinone binding"/>
    <property type="evidence" value="ECO:0007669"/>
    <property type="project" value="TreeGrafter"/>
</dbReference>
<keyword evidence="6" id="KW-0597">Phosphoprotein</keyword>
<keyword evidence="10" id="KW-0443">Lipid metabolism</keyword>
<keyword evidence="7" id="KW-0276">Fatty acid metabolism</keyword>
<dbReference type="GO" id="GO:0005759">
    <property type="term" value="C:mitochondrial matrix"/>
    <property type="evidence" value="ECO:0007669"/>
    <property type="project" value="UniProtKB-SubCell"/>
</dbReference>
<comment type="catalytic activity">
    <reaction evidence="14">
        <text>17beta-estradiol + NAD(+) = estrone + NADH + H(+)</text>
        <dbReference type="Rhea" id="RHEA:24612"/>
        <dbReference type="ChEBI" id="CHEBI:15378"/>
        <dbReference type="ChEBI" id="CHEBI:16469"/>
        <dbReference type="ChEBI" id="CHEBI:17263"/>
        <dbReference type="ChEBI" id="CHEBI:57540"/>
        <dbReference type="ChEBI" id="CHEBI:57945"/>
        <dbReference type="EC" id="1.1.1.62"/>
    </reaction>
    <physiologicalReaction direction="left-to-right" evidence="14">
        <dbReference type="Rhea" id="RHEA:24613"/>
    </physiologicalReaction>
    <physiologicalReaction direction="right-to-left" evidence="14">
        <dbReference type="Rhea" id="RHEA:24614"/>
    </physiologicalReaction>
</comment>
<dbReference type="STRING" id="94128.A0A2A3EHF5"/>
<dbReference type="NCBIfam" id="NF009466">
    <property type="entry name" value="PRK12826.1-2"/>
    <property type="match status" value="1"/>
</dbReference>
<dbReference type="OrthoDB" id="1888931at2759"/>
<comment type="similarity">
    <text evidence="3">Belongs to the short-chain dehydrogenases/reductases (SDR) family.</text>
</comment>
<comment type="catalytic activity">
    <reaction evidence="17">
        <text>a (3R)-3-hydroxyacyl-CoA + NAD(+) = a 3-oxoacyl-CoA + NADH + H(+)</text>
        <dbReference type="Rhea" id="RHEA:32711"/>
        <dbReference type="ChEBI" id="CHEBI:15378"/>
        <dbReference type="ChEBI" id="CHEBI:57319"/>
        <dbReference type="ChEBI" id="CHEBI:57540"/>
        <dbReference type="ChEBI" id="CHEBI:57945"/>
        <dbReference type="ChEBI" id="CHEBI:90726"/>
        <dbReference type="EC" id="1.1.1.n12"/>
    </reaction>
    <physiologicalReaction direction="left-to-right" evidence="17">
        <dbReference type="Rhea" id="RHEA:32712"/>
    </physiologicalReaction>
</comment>
<comment type="pathway">
    <text evidence="13">Steroid biosynthesis; estrogen biosynthesis.</text>
</comment>
<evidence type="ECO:0000256" key="6">
    <source>
        <dbReference type="ARBA" id="ARBA00022553"/>
    </source>
</evidence>
<evidence type="ECO:0000256" key="13">
    <source>
        <dbReference type="ARBA" id="ARBA00037929"/>
    </source>
</evidence>
<comment type="subcellular location">
    <subcellularLocation>
        <location evidence="1">Mitochondrion matrix</location>
    </subcellularLocation>
</comment>
<evidence type="ECO:0000256" key="25">
    <source>
        <dbReference type="ARBA" id="ARBA00083258"/>
    </source>
</evidence>
<dbReference type="InterPro" id="IPR020904">
    <property type="entry name" value="Sc_DH/Rdtase_CS"/>
</dbReference>
<proteinExistence type="inferred from homology"/>
<evidence type="ECO:0000256" key="20">
    <source>
        <dbReference type="ARBA" id="ARBA00070911"/>
    </source>
</evidence>
<evidence type="ECO:0000256" key="1">
    <source>
        <dbReference type="ARBA" id="ARBA00004305"/>
    </source>
</evidence>
<protein>
    <recommendedName>
        <fullName evidence="20">(3R)-3-hydroxyacyl-CoA dehydrogenase</fullName>
        <ecNumber evidence="19">1.1.1.239</ecNumber>
        <ecNumber evidence="4">1.1.1.n12</ecNumber>
    </recommendedName>
    <alternativeName>
        <fullName evidence="22">17-beta-hydroxysteroid dehydrogenase 8</fullName>
    </alternativeName>
    <alternativeName>
        <fullName evidence="21">3-ketoacyl-[acyl-carrier-protein] reductase alpha subunit</fullName>
    </alternativeName>
    <alternativeName>
        <fullName evidence="24">3-oxoacyl-[acyl-carrier-protein] reductase</fullName>
    </alternativeName>
    <alternativeName>
        <fullName evidence="25">Estradiol 17-beta-dehydrogenase 8</fullName>
    </alternativeName>
    <alternativeName>
        <fullName evidence="23">Testosterone 17-beta-dehydrogenase 8</fullName>
    </alternativeName>
</protein>